<reference evidence="1 2" key="1">
    <citation type="journal article" date="2011" name="PLoS Pathog.">
        <title>Dynamic evolution of pathogenicity revealed by sequencing and comparative genomics of 19 Pseudomonas syringae isolates.</title>
        <authorList>
            <person name="Baltrus D.A."/>
            <person name="Nishimura M.T."/>
            <person name="Romanchuk A."/>
            <person name="Chang J.H."/>
            <person name="Mukhtar M.S."/>
            <person name="Cherkis K."/>
            <person name="Roach J."/>
            <person name="Grant S.R."/>
            <person name="Jones C.D."/>
            <person name="Dangl J.L."/>
        </authorList>
    </citation>
    <scope>NUCLEOTIDE SEQUENCE [LARGE SCALE GENOMIC DNA]</scope>
    <source>
        <strain evidence="1 2">1704B</strain>
    </source>
</reference>
<dbReference type="HOGENOM" id="CLU_3352958_0_0_6"/>
<gene>
    <name evidence="1" type="ORF">PSYPI_48370</name>
</gene>
<name>F3GRV3_PSESJ</name>
<feature type="non-terminal residue" evidence="1">
    <location>
        <position position="37"/>
    </location>
</feature>
<organism evidence="1 2">
    <name type="scientific">Pseudomonas syringae pv. pisi str. 1704B</name>
    <dbReference type="NCBI Taxonomy" id="629263"/>
    <lineage>
        <taxon>Bacteria</taxon>
        <taxon>Pseudomonadati</taxon>
        <taxon>Pseudomonadota</taxon>
        <taxon>Gammaproteobacteria</taxon>
        <taxon>Pseudomonadales</taxon>
        <taxon>Pseudomonadaceae</taxon>
        <taxon>Pseudomonas</taxon>
        <taxon>Pseudomonas syringae</taxon>
    </lineage>
</organism>
<sequence length="37" mass="3781">MGASAILISGGTESSPQAFANDYWTPMILAVAALVRA</sequence>
<protein>
    <submittedName>
        <fullName evidence="1">Uncharacterized protein</fullName>
    </submittedName>
</protein>
<dbReference type="Proteomes" id="UP000004986">
    <property type="component" value="Unassembled WGS sequence"/>
</dbReference>
<comment type="caution">
    <text evidence="1">The sequence shown here is derived from an EMBL/GenBank/DDBJ whole genome shotgun (WGS) entry which is preliminary data.</text>
</comment>
<evidence type="ECO:0000313" key="2">
    <source>
        <dbReference type="Proteomes" id="UP000004986"/>
    </source>
</evidence>
<evidence type="ECO:0000313" key="1">
    <source>
        <dbReference type="EMBL" id="EGH49806.1"/>
    </source>
</evidence>
<accession>F3GRV3</accession>
<dbReference type="AlphaFoldDB" id="F3GRV3"/>
<dbReference type="EMBL" id="AEAI01004742">
    <property type="protein sequence ID" value="EGH49806.1"/>
    <property type="molecule type" value="Genomic_DNA"/>
</dbReference>
<proteinExistence type="predicted"/>
<keyword evidence="2" id="KW-1185">Reference proteome</keyword>